<reference evidence="1 2" key="1">
    <citation type="submission" date="2020-12" db="EMBL/GenBank/DDBJ databases">
        <title>FDA dAtabase for Regulatory Grade micrObial Sequences (FDA-ARGOS): Supporting development and validation of Infectious Disease Dx tests.</title>
        <authorList>
            <person name="Minogue T."/>
            <person name="Wolcott M."/>
            <person name="Wasieloski L."/>
            <person name="Aguilar W."/>
            <person name="Moore D."/>
            <person name="Jaissle J."/>
            <person name="Tallon L."/>
            <person name="Sadzewicz L."/>
            <person name="Zhao X."/>
            <person name="Boylan J."/>
            <person name="Ott S."/>
            <person name="Bowen H."/>
            <person name="Vavikolanu K."/>
            <person name="Mehta A."/>
            <person name="Aluvathingal J."/>
            <person name="Nadendla S."/>
            <person name="Yan Y."/>
            <person name="Sichtig H."/>
        </authorList>
    </citation>
    <scope>NUCLEOTIDE SEQUENCE [LARGE SCALE GENOMIC DNA]</scope>
    <source>
        <strain evidence="1 2">FDAARGOS_949</strain>
    </source>
</reference>
<accession>A0AAP9Y344</accession>
<organism evidence="1 2">
    <name type="scientific">Burkholderia glumae</name>
    <name type="common">Pseudomonas glumae</name>
    <dbReference type="NCBI Taxonomy" id="337"/>
    <lineage>
        <taxon>Bacteria</taxon>
        <taxon>Pseudomonadati</taxon>
        <taxon>Pseudomonadota</taxon>
        <taxon>Betaproteobacteria</taxon>
        <taxon>Burkholderiales</taxon>
        <taxon>Burkholderiaceae</taxon>
        <taxon>Burkholderia</taxon>
    </lineage>
</organism>
<dbReference type="InterPro" id="IPR013785">
    <property type="entry name" value="Aldolase_TIM"/>
</dbReference>
<dbReference type="AlphaFoldDB" id="A0AAP9Y344"/>
<dbReference type="Gene3D" id="3.20.20.70">
    <property type="entry name" value="Aldolase class I"/>
    <property type="match status" value="1"/>
</dbReference>
<dbReference type="InterPro" id="IPR016925">
    <property type="entry name" value="UCP029570"/>
</dbReference>
<dbReference type="CDD" id="cd10922">
    <property type="entry name" value="CE4_PelA_like_C"/>
    <property type="match status" value="1"/>
</dbReference>
<dbReference type="InterPro" id="IPR017853">
    <property type="entry name" value="GH"/>
</dbReference>
<dbReference type="GeneID" id="45695981"/>
<name>A0AAP9Y344_BURGL</name>
<dbReference type="Proteomes" id="UP000594892">
    <property type="component" value="Chromosome 2"/>
</dbReference>
<gene>
    <name evidence="1" type="ORF">I6H06_25525</name>
</gene>
<dbReference type="SUPFAM" id="SSF51445">
    <property type="entry name" value="(Trans)glycosidases"/>
    <property type="match status" value="1"/>
</dbReference>
<dbReference type="RefSeq" id="WP_045678849.1">
    <property type="nucleotide sequence ID" value="NZ_CP065601.1"/>
</dbReference>
<proteinExistence type="predicted"/>
<protein>
    <submittedName>
        <fullName evidence="1">Sugar ABC transporter</fullName>
    </submittedName>
</protein>
<dbReference type="EMBL" id="CP065601">
    <property type="protein sequence ID" value="QPQ92432.1"/>
    <property type="molecule type" value="Genomic_DNA"/>
</dbReference>
<dbReference type="PANTHER" id="PTHR35882:SF2">
    <property type="entry name" value="PELA"/>
    <property type="match status" value="1"/>
</dbReference>
<evidence type="ECO:0000313" key="2">
    <source>
        <dbReference type="Proteomes" id="UP000594892"/>
    </source>
</evidence>
<dbReference type="PANTHER" id="PTHR35882">
    <property type="entry name" value="PELA"/>
    <property type="match status" value="1"/>
</dbReference>
<evidence type="ECO:0000313" key="1">
    <source>
        <dbReference type="EMBL" id="QPQ92432.1"/>
    </source>
</evidence>
<sequence>MRNQTNLSGTASRAPRLQWNALRRIVTRAQCLGRWWLLVCAINAPAQALAEPAPAHGAVPPAVQPFAATASRPNLAFFFGANPPVDALQAFDAVVVDASRGFDPQAHPLAHTLWMARTTAEAGQTPAQFVAQAIEPLWQRGYRGFLLDSPEALAAVAAIHAAHPDARLIAGGPDALRAAMPLARELYAVVGESLVRGLDAPGTLPLDVPPALRDSRAAAARAFTAQTGVPVVSIEYCARTDRNCARQTAETVLQLGVEPYVTNPARDVVGIGAIEVLPRKILVVQDHNPKQPLDGSIGVRDLATPLNYLGYDVQYADFASGLPDDITPDRYAGVVVWLQGTGVPNTRAWERWVAARIVDHVPVAFLDQFGFDPSGPLAAGLGLQTVQGPFSGPVNVIARDPMIGFEINPRNDPRDLLGVRVGETGHALLRLSVNGGELDPVAILPWGGYALAPYTVVSLDGVQMERWAIQPMRFLTAALRLPALPSPSVTTENGRRLLMTHVDGDGFASRTEFPGPDYSGEALYEQIFSHYKIPMTLSVIEGEVGPAGLYPKISPRLEEIARKMFALPWVEIGTHTYSHPFQWEDVDGSTGAKVDRGGGDAAFSLNIPGYKFNIDREISGSIDYINAKLAPPGKKVVVLQWSGDCQPPGIVVRKVYEAGVYNFNGGDTVITRSQPTWTAIAPIGVDKGPNAYQVYAPNQDENVYTNDWQGPFYGFDRVLETFAMTESPLRFKPIDIYYHMYSGTKLASLRSLDKIYSAVLKQPLLPVHVTDYIRKVLDWRTFAVARQTGTRDGWVVRGNGAVRELHWAGSEVPDLTQAFGVTGYAPGPDGNYLHIDGGAARFTLAPASGAAPQRPYIAQANGFVRRFRVTPHGLAFEFGGYYQPFVELANAQRCRARVAGQPVATRADGALLRFDTTGVAGARVTYQPVEIDCDR</sequence>
<dbReference type="PIRSF" id="PIRSF029570">
    <property type="entry name" value="UCP029570"/>
    <property type="match status" value="1"/>
</dbReference>